<evidence type="ECO:0000313" key="8">
    <source>
        <dbReference type="EMBL" id="AII21992.1"/>
    </source>
</evidence>
<dbReference type="InterPro" id="IPR019826">
    <property type="entry name" value="Carboxylesterase_B_AS"/>
</dbReference>
<dbReference type="PROSITE" id="PS00941">
    <property type="entry name" value="CARBOXYLESTERASE_B_2"/>
    <property type="match status" value="1"/>
</dbReference>
<evidence type="ECO:0000256" key="5">
    <source>
        <dbReference type="ARBA" id="ARBA00023180"/>
    </source>
</evidence>
<evidence type="ECO:0000256" key="1">
    <source>
        <dbReference type="ARBA" id="ARBA00005964"/>
    </source>
</evidence>
<dbReference type="Gene3D" id="3.40.50.1820">
    <property type="entry name" value="alpha/beta hydrolase"/>
    <property type="match status" value="1"/>
</dbReference>
<comment type="similarity">
    <text evidence="1 6">Belongs to the type-B carboxylesterase/lipase family.</text>
</comment>
<keyword evidence="2" id="KW-0719">Serine esterase</keyword>
<dbReference type="InterPro" id="IPR029058">
    <property type="entry name" value="AB_hydrolase_fold"/>
</dbReference>
<keyword evidence="4" id="KW-1015">Disulfide bond</keyword>
<dbReference type="InterPro" id="IPR019819">
    <property type="entry name" value="Carboxylesterase_B_CS"/>
</dbReference>
<protein>
    <recommendedName>
        <fullName evidence="6">Carboxylic ester hydrolase</fullName>
        <ecNumber evidence="6">3.1.1.-</ecNumber>
    </recommendedName>
</protein>
<dbReference type="GO" id="GO:0052689">
    <property type="term" value="F:carboxylic ester hydrolase activity"/>
    <property type="evidence" value="ECO:0007669"/>
    <property type="project" value="UniProtKB-KW"/>
</dbReference>
<proteinExistence type="evidence at transcript level"/>
<keyword evidence="6" id="KW-0732">Signal</keyword>
<dbReference type="ESTHER" id="9neop-a0a076fr95">
    <property type="family name" value="Carb_B_Arthropoda"/>
</dbReference>
<name>A0A076FR95_SESIF</name>
<evidence type="ECO:0000259" key="7">
    <source>
        <dbReference type="Pfam" id="PF00135"/>
    </source>
</evidence>
<feature type="domain" description="Carboxylesterase type B" evidence="7">
    <location>
        <begin position="31"/>
        <end position="525"/>
    </location>
</feature>
<accession>A0A076FR95</accession>
<keyword evidence="3 6" id="KW-0378">Hydrolase</keyword>
<dbReference type="Pfam" id="PF00135">
    <property type="entry name" value="COesterase"/>
    <property type="match status" value="1"/>
</dbReference>
<dbReference type="EMBL" id="KF960790">
    <property type="protein sequence ID" value="AII21992.1"/>
    <property type="molecule type" value="mRNA"/>
</dbReference>
<evidence type="ECO:0000256" key="6">
    <source>
        <dbReference type="RuleBase" id="RU361235"/>
    </source>
</evidence>
<dbReference type="EC" id="3.1.1.-" evidence="6"/>
<dbReference type="InterPro" id="IPR002018">
    <property type="entry name" value="CarbesteraseB"/>
</dbReference>
<feature type="chain" id="PRO_5005104763" description="Carboxylic ester hydrolase" evidence="6">
    <location>
        <begin position="27"/>
        <end position="548"/>
    </location>
</feature>
<evidence type="ECO:0000256" key="3">
    <source>
        <dbReference type="ARBA" id="ARBA00022801"/>
    </source>
</evidence>
<dbReference type="SUPFAM" id="SSF53474">
    <property type="entry name" value="alpha/beta-Hydrolases"/>
    <property type="match status" value="1"/>
</dbReference>
<feature type="signal peptide" evidence="6">
    <location>
        <begin position="1"/>
        <end position="26"/>
    </location>
</feature>
<organism evidence="8">
    <name type="scientific">Sesamia inferens</name>
    <name type="common">Purple stem borer</name>
    <dbReference type="NCBI Taxonomy" id="492764"/>
    <lineage>
        <taxon>Eukaryota</taxon>
        <taxon>Metazoa</taxon>
        <taxon>Ecdysozoa</taxon>
        <taxon>Arthropoda</taxon>
        <taxon>Hexapoda</taxon>
        <taxon>Insecta</taxon>
        <taxon>Pterygota</taxon>
        <taxon>Neoptera</taxon>
        <taxon>Endopterygota</taxon>
        <taxon>Lepidoptera</taxon>
        <taxon>Glossata</taxon>
        <taxon>Ditrysia</taxon>
        <taxon>Noctuoidea</taxon>
        <taxon>Noctuidae</taxon>
        <taxon>Amphipyrinae</taxon>
        <taxon>Sesamia</taxon>
    </lineage>
</organism>
<keyword evidence="5" id="KW-0325">Glycoprotein</keyword>
<reference evidence="8" key="1">
    <citation type="submission" date="2013-12" db="EMBL/GenBank/DDBJ databases">
        <authorList>
            <person name="Zhang Y.-N."/>
            <person name="Dong S.-L."/>
        </authorList>
    </citation>
    <scope>NUCLEOTIDE SEQUENCE</scope>
</reference>
<dbReference type="AlphaFoldDB" id="A0A076FR95"/>
<reference evidence="8" key="2">
    <citation type="journal article" date="2014" name="J. Chem. Ecol.">
        <title>Putative pathway of sex pheromone biosynthesis and degradation by expression patterns of genes identified from female pheromone gland and adult antenna of Sesamia inferens (Walker).</title>
        <authorList>
            <person name="Zhang Y.N."/>
            <person name="Xia Y.H."/>
            <person name="Zhu J.Y."/>
            <person name="Li S.Y."/>
            <person name="Dong S.L."/>
        </authorList>
    </citation>
    <scope>NUCLEOTIDE SEQUENCE</scope>
</reference>
<evidence type="ECO:0000256" key="4">
    <source>
        <dbReference type="ARBA" id="ARBA00023157"/>
    </source>
</evidence>
<sequence>MKNSLKSLLSFKMLVLISLWVAPLLPQPTAPVQLSSGQVRGSVSPDGSYLQYFGIPYATVTHRFQEAEPNPKWEGVFNAHNEHIRCKQRFTSTRILGVEDCLTLNVYTPVEPRSSPLPVMVFIHGGGFRDGSGSPFIYGPKYFVKNGVILVTFNYRLEILGFLCLGIKEAPGNIGLKDQVQALKWVKRNIRVFGGDPDNVTIFGESAGAASVSYHLLSPMSKGLFNRAIMQSGSALGYWALQFEPLETASLLAQQMGHTTTNPKEIYDLFNNMTAEDLLTYRVPRKEGDVVISENLFVPCIERKIHAVEPFLPDSPYNLITQGKYNKVPVIIGFNSAEGLYFAGKENDTTLAKIDLYKALPRDLTFLSDEEKVKTADRLNELYMGKEKITKKKSSLEKLARFEGDAAITYPVLATMDLFLQTLNQSLYAYKFNYDGLLNFAKIIFGFRSSPGATHADELFYLFSTLTLPAIAEVRFIDKFTTMWTNFAKFSDPTPASSSISPKWEPASAQEPRLLLIDKECSMEPMWNEADEALRFWNTTYSLYRRKE</sequence>
<dbReference type="PANTHER" id="PTHR43142:SF1">
    <property type="entry name" value="CARBOXYLIC ESTER HYDROLASE"/>
    <property type="match status" value="1"/>
</dbReference>
<dbReference type="PANTHER" id="PTHR43142">
    <property type="entry name" value="CARBOXYLIC ESTER HYDROLASE"/>
    <property type="match status" value="1"/>
</dbReference>
<dbReference type="PROSITE" id="PS00122">
    <property type="entry name" value="CARBOXYLESTERASE_B_1"/>
    <property type="match status" value="1"/>
</dbReference>
<evidence type="ECO:0000256" key="2">
    <source>
        <dbReference type="ARBA" id="ARBA00022487"/>
    </source>
</evidence>